<proteinExistence type="predicted"/>
<dbReference type="SUPFAM" id="SSF53756">
    <property type="entry name" value="UDP-Glycosyltransferase/glycogen phosphorylase"/>
    <property type="match status" value="1"/>
</dbReference>
<name>B0SQT1_LEPBP</name>
<dbReference type="InterPro" id="IPR001296">
    <property type="entry name" value="Glyco_trans_1"/>
</dbReference>
<gene>
    <name evidence="3" type="ordered locus">LEPBI_I3263</name>
</gene>
<keyword evidence="1 3" id="KW-0808">Transferase</keyword>
<feature type="domain" description="Glycosyl transferase family 1" evidence="2">
    <location>
        <begin position="163"/>
        <end position="330"/>
    </location>
</feature>
<dbReference type="RefSeq" id="WP_012390184.1">
    <property type="nucleotide sequence ID" value="NC_010602.1"/>
</dbReference>
<dbReference type="EMBL" id="CP000786">
    <property type="protein sequence ID" value="ABZ99328.1"/>
    <property type="molecule type" value="Genomic_DNA"/>
</dbReference>
<dbReference type="GO" id="GO:0009103">
    <property type="term" value="P:lipopolysaccharide biosynthetic process"/>
    <property type="evidence" value="ECO:0007669"/>
    <property type="project" value="TreeGrafter"/>
</dbReference>
<dbReference type="HOGENOM" id="CLU_009583_27_5_12"/>
<keyword evidence="4" id="KW-1185">Reference proteome</keyword>
<dbReference type="Gene3D" id="3.40.50.2000">
    <property type="entry name" value="Glycogen Phosphorylase B"/>
    <property type="match status" value="1"/>
</dbReference>
<dbReference type="AlphaFoldDB" id="B0SQT1"/>
<dbReference type="PANTHER" id="PTHR46401:SF2">
    <property type="entry name" value="GLYCOSYLTRANSFERASE WBBK-RELATED"/>
    <property type="match status" value="1"/>
</dbReference>
<dbReference type="CDD" id="cd03801">
    <property type="entry name" value="GT4_PimA-like"/>
    <property type="match status" value="1"/>
</dbReference>
<accession>B0SQT1</accession>
<dbReference type="Pfam" id="PF00534">
    <property type="entry name" value="Glycos_transf_1"/>
    <property type="match status" value="1"/>
</dbReference>
<dbReference type="BioCyc" id="LBIF456481:LEPBI_RS15980-MONOMER"/>
<dbReference type="CAZy" id="GT4">
    <property type="family name" value="Glycosyltransferase Family 4"/>
</dbReference>
<dbReference type="OrthoDB" id="9787617at2"/>
<dbReference type="Proteomes" id="UP000001847">
    <property type="component" value="Chromosome I"/>
</dbReference>
<dbReference type="PANTHER" id="PTHR46401">
    <property type="entry name" value="GLYCOSYLTRANSFERASE WBBK-RELATED"/>
    <property type="match status" value="1"/>
</dbReference>
<evidence type="ECO:0000313" key="3">
    <source>
        <dbReference type="EMBL" id="ABZ99328.1"/>
    </source>
</evidence>
<sequence length="356" mass="40948">MNVFQHLDELKDSDGVGNDAIGLAEVFQNLGYNTHFITRLPRKGKPLNSDFHLVQSFDFPTHSNDIHILHYGGSGYPYTLFQELPGIKILRFHNVTPAKFYEHTTTEDIYHAMEKFESLSYLEIASLSIFCDSVWCDSQFNYDTLSRYQFRNPYILPICKQYEKIPKKQELVKNKFSISFVGRFSPQKKWEDLITFFSNWAKEFPDAECFCVGSIIGAFDGYFDRLTENVRKYHLENKVHFLMGKPDSEVLSILNQSSAFVSMSEHEGFCLPILEAFGAGIPVFAYAQGAIPGTMREGGKLFFSKENQSLIQIMKETLLDKEKYRTMIQTQFNVLGYYNQFPFAEAISGILRSGIK</sequence>
<dbReference type="GO" id="GO:0016757">
    <property type="term" value="F:glycosyltransferase activity"/>
    <property type="evidence" value="ECO:0007669"/>
    <property type="project" value="InterPro"/>
</dbReference>
<dbReference type="STRING" id="456481.LEPBI_I3263"/>
<reference evidence="3 4" key="1">
    <citation type="journal article" date="2008" name="PLoS ONE">
        <title>Genome sequence of the saprophyte Leptospira biflexa provides insights into the evolution of Leptospira and the pathogenesis of leptospirosis.</title>
        <authorList>
            <person name="Picardeau M."/>
            <person name="Bulach D.M."/>
            <person name="Bouchier C."/>
            <person name="Zuerner R.L."/>
            <person name="Zidane N."/>
            <person name="Wilson P.J."/>
            <person name="Creno S."/>
            <person name="Kuczek E.S."/>
            <person name="Bommezzadri S."/>
            <person name="Davis J.C."/>
            <person name="McGrath A."/>
            <person name="Johnson M.J."/>
            <person name="Boursaux-Eude C."/>
            <person name="Seemann T."/>
            <person name="Rouy Z."/>
            <person name="Coppel R.L."/>
            <person name="Rood J.I."/>
            <person name="Lajus A."/>
            <person name="Davies J.K."/>
            <person name="Medigue C."/>
            <person name="Adler B."/>
        </authorList>
    </citation>
    <scope>NUCLEOTIDE SEQUENCE [LARGE SCALE GENOMIC DNA]</scope>
    <source>
        <strain evidence="4">Patoc 1 / ATCC 23582 / Paris</strain>
    </source>
</reference>
<organism evidence="3 4">
    <name type="scientific">Leptospira biflexa serovar Patoc (strain Patoc 1 / ATCC 23582 / Paris)</name>
    <dbReference type="NCBI Taxonomy" id="456481"/>
    <lineage>
        <taxon>Bacteria</taxon>
        <taxon>Pseudomonadati</taxon>
        <taxon>Spirochaetota</taxon>
        <taxon>Spirochaetia</taxon>
        <taxon>Leptospirales</taxon>
        <taxon>Leptospiraceae</taxon>
        <taxon>Leptospira</taxon>
    </lineage>
</organism>
<evidence type="ECO:0000313" key="4">
    <source>
        <dbReference type="Proteomes" id="UP000001847"/>
    </source>
</evidence>
<dbReference type="KEGG" id="lbi:LEPBI_I3263"/>
<evidence type="ECO:0000259" key="2">
    <source>
        <dbReference type="Pfam" id="PF00534"/>
    </source>
</evidence>
<protein>
    <submittedName>
        <fullName evidence="3">Putative glycosyltransferase</fullName>
    </submittedName>
</protein>
<evidence type="ECO:0000256" key="1">
    <source>
        <dbReference type="ARBA" id="ARBA00022679"/>
    </source>
</evidence>